<evidence type="ECO:0000313" key="2">
    <source>
        <dbReference type="Proteomes" id="UP000024332"/>
    </source>
</evidence>
<keyword evidence="2" id="KW-1185">Reference proteome</keyword>
<dbReference type="InterPro" id="IPR010153">
    <property type="entry name" value="CRISPR-assoc_prot_Cas5a-typ"/>
</dbReference>
<dbReference type="STRING" id="1160895.CM19_12940"/>
<dbReference type="InterPro" id="IPR053725">
    <property type="entry name" value="CRISPR_Cas5_sf"/>
</dbReference>
<dbReference type="OrthoDB" id="371692at2157"/>
<accession>A0A031LIY9</accession>
<proteinExistence type="predicted"/>
<comment type="caution">
    <text evidence="1">The sequence shown here is derived from an EMBL/GenBank/DDBJ whole genome shotgun (WGS) entry which is preliminary data.</text>
</comment>
<organism evidence="1 2">
    <name type="scientific">Candidatus Acidianus copahuensis</name>
    <dbReference type="NCBI Taxonomy" id="1160895"/>
    <lineage>
        <taxon>Archaea</taxon>
        <taxon>Thermoproteota</taxon>
        <taxon>Thermoprotei</taxon>
        <taxon>Sulfolobales</taxon>
        <taxon>Sulfolobaceae</taxon>
        <taxon>Acidianus</taxon>
    </lineage>
</organism>
<dbReference type="EMBL" id="JFZT01000068">
    <property type="protein sequence ID" value="EZQ01516.1"/>
    <property type="molecule type" value="Genomic_DNA"/>
</dbReference>
<evidence type="ECO:0000313" key="1">
    <source>
        <dbReference type="EMBL" id="EZQ01516.1"/>
    </source>
</evidence>
<dbReference type="AlphaFoldDB" id="A0A031LIY9"/>
<dbReference type="Proteomes" id="UP000024332">
    <property type="component" value="Unassembled WGS sequence"/>
</dbReference>
<sequence>MIGLIFDVEFMWGFQARVAGMSKSSPSFSFPPPTVILGALAEPVARRLKAGEGNYVNTIAKLSKSLLALGIKSLNFIPLKYQDLNRVLALRTSDNVRYPSPNPGEVYASFDAPARGKTSTSSIDGRPPTLRVFMVFKDDIVKVEDIWKIKRIGSKESLVSVIDVVSGEPTVIRGDIETDYSYPISNAIQVIDTDGTWISEHFVSPFDLSDSPAVLYSKGLGVQYNIGLPFRDLSVKLRLNGWVGYKLNNEVVVGRNV</sequence>
<protein>
    <submittedName>
        <fullName evidence="1">CRISPR-associated protein Cas5</fullName>
    </submittedName>
</protein>
<reference evidence="1 2" key="1">
    <citation type="submission" date="2014-03" db="EMBL/GenBank/DDBJ databases">
        <title>Draft genome sequence of the novel thermoacidophilic archaea Acidianus copahuensis ALE1 strain, isolated from Copahue volcanic area in Neuquen Argentina.</title>
        <authorList>
            <person name="Urbieta M.S."/>
            <person name="Rascovan N."/>
            <person name="Castro C."/>
            <person name="Revale S."/>
            <person name="Giaveno M.A."/>
            <person name="Vazquez M.P."/>
            <person name="Donati E.R."/>
        </authorList>
    </citation>
    <scope>NUCLEOTIDE SEQUENCE [LARGE SCALE GENOMIC DNA]</scope>
    <source>
        <strain evidence="1 2">ALE1</strain>
    </source>
</reference>
<gene>
    <name evidence="1" type="ORF">CM19_12940</name>
</gene>
<dbReference type="RefSeq" id="WP_048100743.1">
    <property type="nucleotide sequence ID" value="NZ_JFZT01000068.1"/>
</dbReference>
<dbReference type="Gene3D" id="3.30.70.3120">
    <property type="match status" value="1"/>
</dbReference>
<name>A0A031LIY9_9CREN</name>
<dbReference type="NCBIfam" id="TIGR01874">
    <property type="entry name" value="cas_cas5a"/>
    <property type="match status" value="1"/>
</dbReference>